<dbReference type="PANTHER" id="PTHR48081:SF8">
    <property type="entry name" value="ALPHA_BETA HYDROLASE FOLD-3 DOMAIN-CONTAINING PROTEIN-RELATED"/>
    <property type="match status" value="1"/>
</dbReference>
<keyword evidence="2" id="KW-0812">Transmembrane</keyword>
<dbReference type="GO" id="GO:0016787">
    <property type="term" value="F:hydrolase activity"/>
    <property type="evidence" value="ECO:0007669"/>
    <property type="project" value="UniProtKB-KW"/>
</dbReference>
<evidence type="ECO:0000313" key="4">
    <source>
        <dbReference type="EMBL" id="ACZ01790.1"/>
    </source>
</evidence>
<evidence type="ECO:0000256" key="2">
    <source>
        <dbReference type="SAM" id="Phobius"/>
    </source>
</evidence>
<accession>D1AVN0</accession>
<dbReference type="InterPro" id="IPR029058">
    <property type="entry name" value="AB_hydrolase_fold"/>
</dbReference>
<gene>
    <name evidence="4" type="ordered locus">Smon_1345</name>
</gene>
<dbReference type="SUPFAM" id="SSF53474">
    <property type="entry name" value="alpha/beta-Hydrolases"/>
    <property type="match status" value="1"/>
</dbReference>
<dbReference type="GeneID" id="29674125"/>
<dbReference type="eggNOG" id="COG0657">
    <property type="taxonomic scope" value="Bacteria"/>
</dbReference>
<evidence type="ECO:0000313" key="5">
    <source>
        <dbReference type="Proteomes" id="UP000002072"/>
    </source>
</evidence>
<keyword evidence="1 4" id="KW-0378">Hydrolase</keyword>
<name>D1AVN0_STRM9</name>
<dbReference type="Gene3D" id="3.40.50.1820">
    <property type="entry name" value="alpha/beta hydrolase"/>
    <property type="match status" value="1"/>
</dbReference>
<dbReference type="PANTHER" id="PTHR48081">
    <property type="entry name" value="AB HYDROLASE SUPERFAMILY PROTEIN C4A8.06C"/>
    <property type="match status" value="1"/>
</dbReference>
<sequence>MKQIFKLIIMIVMFLMLGLFLLSKLYYKRSMLATVAEIYLKITEYKKISYEEAEMLLKEKKEMKEEEYRLPKGYEDIEIREYMGMKVMYLNERGKGVKLLYLHGGSYVHEPDPNHLRFLNKLIKETDISVILPVYPKAPKHNFKEAYDKVMGLYKEVSKDSDVVLMGDSAGGGFILGLAQEIKRLNMKEPKKLIAISPWVDLTMENPDILTYEKADPWLKHSKLLAAAKYWADGENLKDPRLSPIYGNLNTLENLTIFMGTRDILYPDVMLLADKMKKDNVKFNFVVKENLIHDYVLFPIPEAQEAMEMIVKIILN</sequence>
<keyword evidence="5" id="KW-1185">Reference proteome</keyword>
<keyword evidence="2" id="KW-1133">Transmembrane helix</keyword>
<protein>
    <submittedName>
        <fullName evidence="4">Alpha/beta hydrolase fold-3 domain protein</fullName>
    </submittedName>
</protein>
<dbReference type="Proteomes" id="UP000002072">
    <property type="component" value="Chromosome"/>
</dbReference>
<evidence type="ECO:0000256" key="1">
    <source>
        <dbReference type="ARBA" id="ARBA00022801"/>
    </source>
</evidence>
<dbReference type="InterPro" id="IPR013094">
    <property type="entry name" value="AB_hydrolase_3"/>
</dbReference>
<dbReference type="Pfam" id="PF07859">
    <property type="entry name" value="Abhydrolase_3"/>
    <property type="match status" value="1"/>
</dbReference>
<dbReference type="AlphaFoldDB" id="D1AVN0"/>
<reference evidence="4 5" key="1">
    <citation type="journal article" date="2009" name="Stand. Genomic Sci.">
        <title>Complete genome sequence of Streptobacillus moniliformis type strain (9901T).</title>
        <authorList>
            <person name="Nolan M."/>
            <person name="Gronow S."/>
            <person name="Lapidus A."/>
            <person name="Ivanova N."/>
            <person name="Copeland A."/>
            <person name="Lucas S."/>
            <person name="Del Rio T.G."/>
            <person name="Chen F."/>
            <person name="Tice H."/>
            <person name="Pitluck S."/>
            <person name="Cheng J.F."/>
            <person name="Sims D."/>
            <person name="Meincke L."/>
            <person name="Bruce D."/>
            <person name="Goodwin L."/>
            <person name="Brettin T."/>
            <person name="Han C."/>
            <person name="Detter J.C."/>
            <person name="Ovchinikova G."/>
            <person name="Pati A."/>
            <person name="Mavromatis K."/>
            <person name="Mikhailova N."/>
            <person name="Chen A."/>
            <person name="Palaniappan K."/>
            <person name="Land M."/>
            <person name="Hauser L."/>
            <person name="Chang Y.J."/>
            <person name="Jeffries C.D."/>
            <person name="Rohde M."/>
            <person name="Sproer C."/>
            <person name="Goker M."/>
            <person name="Bristow J."/>
            <person name="Eisen J.A."/>
            <person name="Markowitz V."/>
            <person name="Hugenholtz P."/>
            <person name="Kyrpides N.C."/>
            <person name="Klenk H.P."/>
            <person name="Chain P."/>
        </authorList>
    </citation>
    <scope>NUCLEOTIDE SEQUENCE [LARGE SCALE GENOMIC DNA]</scope>
    <source>
        <strain evidence="5">ATCC 14647 / DSM 12112 / NCTC 10651 / 9901</strain>
    </source>
</reference>
<dbReference type="STRING" id="519441.Smon_1345"/>
<dbReference type="InterPro" id="IPR050300">
    <property type="entry name" value="GDXG_lipolytic_enzyme"/>
</dbReference>
<dbReference type="OrthoDB" id="9815425at2"/>
<dbReference type="HOGENOM" id="CLU_012494_13_4_0"/>
<organism evidence="4 5">
    <name type="scientific">Streptobacillus moniliformis (strain ATCC 14647 / DSM 12112 / NCTC 10651 / 9901)</name>
    <dbReference type="NCBI Taxonomy" id="519441"/>
    <lineage>
        <taxon>Bacteria</taxon>
        <taxon>Fusobacteriati</taxon>
        <taxon>Fusobacteriota</taxon>
        <taxon>Fusobacteriia</taxon>
        <taxon>Fusobacteriales</taxon>
        <taxon>Leptotrichiaceae</taxon>
        <taxon>Streptobacillus</taxon>
    </lineage>
</organism>
<dbReference type="EMBL" id="CP001779">
    <property type="protein sequence ID" value="ACZ01790.1"/>
    <property type="molecule type" value="Genomic_DNA"/>
</dbReference>
<feature type="domain" description="Alpha/beta hydrolase fold-3" evidence="3">
    <location>
        <begin position="99"/>
        <end position="296"/>
    </location>
</feature>
<dbReference type="KEGG" id="smf:Smon_1345"/>
<evidence type="ECO:0000259" key="3">
    <source>
        <dbReference type="Pfam" id="PF07859"/>
    </source>
</evidence>
<feature type="transmembrane region" description="Helical" evidence="2">
    <location>
        <begin position="7"/>
        <end position="27"/>
    </location>
</feature>
<keyword evidence="2" id="KW-0472">Membrane</keyword>
<dbReference type="RefSeq" id="WP_012859336.1">
    <property type="nucleotide sequence ID" value="NC_013515.1"/>
</dbReference>
<proteinExistence type="predicted"/>